<dbReference type="PROSITE" id="PS51873">
    <property type="entry name" value="TRIAD"/>
    <property type="match status" value="1"/>
</dbReference>
<dbReference type="InterPro" id="IPR002867">
    <property type="entry name" value="IBR_dom"/>
</dbReference>
<feature type="compositionally biased region" description="Polar residues" evidence="10">
    <location>
        <begin position="50"/>
        <end position="61"/>
    </location>
</feature>
<dbReference type="CDD" id="cd00303">
    <property type="entry name" value="retropepsin_like"/>
    <property type="match status" value="1"/>
</dbReference>
<dbReference type="SUPFAM" id="SSF50630">
    <property type="entry name" value="Acid proteases"/>
    <property type="match status" value="1"/>
</dbReference>
<keyword evidence="4" id="KW-0677">Repeat</keyword>
<dbReference type="SMART" id="SM00647">
    <property type="entry name" value="IBR"/>
    <property type="match status" value="2"/>
</dbReference>
<dbReference type="Proteomes" id="UP001190926">
    <property type="component" value="Unassembled WGS sequence"/>
</dbReference>
<dbReference type="Gene3D" id="2.40.70.10">
    <property type="entry name" value="Acid Proteases"/>
    <property type="match status" value="1"/>
</dbReference>
<comment type="caution">
    <text evidence="14">The sequence shown here is derived from an EMBL/GenBank/DDBJ whole genome shotgun (WGS) entry which is preliminary data.</text>
</comment>
<evidence type="ECO:0000256" key="9">
    <source>
        <dbReference type="PROSITE-ProRule" id="PRU00175"/>
    </source>
</evidence>
<feature type="domain" description="RWD" evidence="12">
    <location>
        <begin position="165"/>
        <end position="300"/>
    </location>
</feature>
<keyword evidence="7" id="KW-0862">Zinc</keyword>
<dbReference type="InterPro" id="IPR041588">
    <property type="entry name" value="Integrase_H2C2"/>
</dbReference>
<sequence>MPPKRGAYRSGRNNNSRTHHHQLDENWSVRPLFDRHHEASSSAAEPSSSNLPQKAPQNQGGFSWLPKNRGGKSPIDEGDSSSISPICGKEEASAGGSGSKLELDSNCDGVDGRGEASAELNLASDNQGAEGDDEIVKRLQELTLCAEEPELSEELLSINKQLQEDELLAVESIYGHNVFILENQRGMKCFQAHIHVEVPKGLHVTAKFNSSTSHQNRDGDSSDFSYSFKVEYLPPIILTCLLPKSYPSNCPPHFTISVQWLGLAKISDLCCKLDSIWLEQAGLEVIYRWLEWLHGCTLSYLGFDDEIVLGPYGVRNNGDRRAISGITSPDIDIPTIKSYNDEERHENFSKNIQECSICLSEFAGSEFIRLPCQHFFCGKCLKIFSDMHITEGTVLKLQCPEAKCGGMIPPGLLKRLLGEEEFEHWESLMLEKTLESMTDVFYCPRCETPCLEDKDDHAQCSKCYYSFCTLCRERRHVGIACMTPEMKLAILQERQTSTSMKGEQRRREADMINQILSMKEINRFAKQCPSCKMAISRSEGCNKMVCDNCGQYFCYRCNEAISGYEHFRTGNCELFPAEEIQRWEGQMNGRQIVGQIQAEMFANQGHPCPNCGQQNVKVGNNNHIFCWACQNHYCYLCKKMVRRSSQHYGPKGWSTTSVEFFERISTTDENKLNTREHRLLVCMTRSSQKEKLLFDPEPERTLHQLRRAAKAAKAVSTPELETFDLHQLFEVSMANNENRALVNPAEPAPLIRELGRHRNNRPICIVLPTISNNAEIRKIVDAASGGSLVNKTLDEAKQLIIDMVSGGQQYEDEDDDRYRPVKGIDRVENCGVNEKIDALTSLVRGLAVAQTKQSRCGVCTESGHFTDECPTLQDPSTEQACYGSGDAQQDAYRGIHYDAPQGDAFRRKRNNDPYSNTYNPGWRNHPNFRWKQPGDQRPPGGLPSRSPQDVPYAHIDKPAPSMSEIMKCLEQSNALVNSLAQNQKAFQQETQAALGSMGTQITQLATQMNKLQGHTGKLPSQAEQNPRGNVSAVTLRSGKELAEVEKKAEKSMPYGHTAQTEDESNSKEEQPSAATEPTPVEVQADSKNSNSVVAAPFPSRLIRNKKENDEKAILELFKKVEINLPLIDAIKQVPRYAKFLKELCAKKIRYGKDARIQVGENVSAVIQWKLPQKCRDPGMFTIPCIIGNKKVEKVMLDLGASINVMPLSMYKDLQLGPMKDTRVIIQLADRSNAYPQGVVEDVLVKVNELIFPVDFYIVDMDDSLSSHRSLILLGRPFMKTARTKIDVDTGMLSFEFDGDIVTFNIFEAMKHVEDPEALYMVDIVDTLVDEFVEHNFREDHLEQLYATSEFPTRNLTGRMPIPTDTAPILPSHVKAPILELKVLPEHLKYAYLGEQDTLPVIISKDLSPDQESRLLTVLKLHKGAIGLLTEPDGMPIPDDFPDELLLAAADTAPWYADLVNFLTSGIFPKGTETAKKNKLRSQAKYFIWDDPYLWKTCADQVIRRCIPDDEIPSILTFCHAHACGGHFGPRRTTRKVLDCGFYWETIFRDAYHFCKGCDRCQCLGTSSSATHTLDELLELFHHHQAGLLHLSIRLYALTDRRPH</sequence>
<reference evidence="14 15" key="1">
    <citation type="journal article" date="2021" name="Nat. Commun.">
        <title>Incipient diploidization of the medicinal plant Perilla within 10,000 years.</title>
        <authorList>
            <person name="Zhang Y."/>
            <person name="Shen Q."/>
            <person name="Leng L."/>
            <person name="Zhang D."/>
            <person name="Chen S."/>
            <person name="Shi Y."/>
            <person name="Ning Z."/>
            <person name="Chen S."/>
        </authorList>
    </citation>
    <scope>NUCLEOTIDE SEQUENCE [LARGE SCALE GENOMIC DNA]</scope>
    <source>
        <strain evidence="15">cv. PC099</strain>
    </source>
</reference>
<evidence type="ECO:0000256" key="10">
    <source>
        <dbReference type="SAM" id="MobiDB-lite"/>
    </source>
</evidence>
<evidence type="ECO:0000256" key="1">
    <source>
        <dbReference type="ARBA" id="ARBA00004906"/>
    </source>
</evidence>
<dbReference type="InterPro" id="IPR016135">
    <property type="entry name" value="UBQ-conjugating_enzyme/RWD"/>
</dbReference>
<dbReference type="Pfam" id="PF26200">
    <property type="entry name" value="Rcat_RNF216"/>
    <property type="match status" value="1"/>
</dbReference>
<dbReference type="CDD" id="cd20336">
    <property type="entry name" value="Rcat_RBR"/>
    <property type="match status" value="1"/>
</dbReference>
<feature type="domain" description="RING-type" evidence="13">
    <location>
        <begin position="351"/>
        <end position="578"/>
    </location>
</feature>
<dbReference type="Pfam" id="PF17921">
    <property type="entry name" value="Integrase_H2C2"/>
    <property type="match status" value="1"/>
</dbReference>
<feature type="region of interest" description="Disordered" evidence="10">
    <location>
        <begin position="1"/>
        <end position="112"/>
    </location>
</feature>
<evidence type="ECO:0000259" key="13">
    <source>
        <dbReference type="PROSITE" id="PS51873"/>
    </source>
</evidence>
<dbReference type="CDD" id="cd23820">
    <property type="entry name" value="RWD_RNF14"/>
    <property type="match status" value="1"/>
</dbReference>
<dbReference type="InterPro" id="IPR047548">
    <property type="entry name" value="Rcat_RBR_RNF14"/>
</dbReference>
<dbReference type="PROSITE" id="PS00518">
    <property type="entry name" value="ZF_RING_1"/>
    <property type="match status" value="1"/>
</dbReference>
<dbReference type="InterPro" id="IPR013083">
    <property type="entry name" value="Znf_RING/FYVE/PHD"/>
</dbReference>
<comment type="similarity">
    <text evidence="8">Belongs to the RBR family. RNF14 subfamily.</text>
</comment>
<dbReference type="SUPFAM" id="SSF57850">
    <property type="entry name" value="RING/U-box"/>
    <property type="match status" value="4"/>
</dbReference>
<evidence type="ECO:0000313" key="15">
    <source>
        <dbReference type="Proteomes" id="UP001190926"/>
    </source>
</evidence>
<evidence type="ECO:0000259" key="12">
    <source>
        <dbReference type="PROSITE" id="PS50908"/>
    </source>
</evidence>
<keyword evidence="3" id="KW-0479">Metal-binding</keyword>
<evidence type="ECO:0000256" key="7">
    <source>
        <dbReference type="ARBA" id="ARBA00022833"/>
    </source>
</evidence>
<feature type="domain" description="RING-type" evidence="11">
    <location>
        <begin position="355"/>
        <end position="403"/>
    </location>
</feature>
<keyword evidence="2" id="KW-0808">Transferase</keyword>
<gene>
    <name evidence="14" type="ORF">C2S53_018697</name>
</gene>
<dbReference type="PANTHER" id="PTHR33067:SF15">
    <property type="entry name" value="RNA-DIRECTED DNA POLYMERASE"/>
    <property type="match status" value="1"/>
</dbReference>
<evidence type="ECO:0000256" key="5">
    <source>
        <dbReference type="ARBA" id="ARBA00022771"/>
    </source>
</evidence>
<dbReference type="CDD" id="cd23134">
    <property type="entry name" value="RING-HC_ITT1-like"/>
    <property type="match status" value="1"/>
</dbReference>
<evidence type="ECO:0000256" key="2">
    <source>
        <dbReference type="ARBA" id="ARBA00022679"/>
    </source>
</evidence>
<dbReference type="PROSITE" id="PS50908">
    <property type="entry name" value="RWD"/>
    <property type="match status" value="1"/>
</dbReference>
<dbReference type="PROSITE" id="PS50089">
    <property type="entry name" value="ZF_RING_2"/>
    <property type="match status" value="1"/>
</dbReference>
<dbReference type="CDD" id="cd20354">
    <property type="entry name" value="Rcat_RBR_RNF14"/>
    <property type="match status" value="1"/>
</dbReference>
<dbReference type="SMART" id="SM00591">
    <property type="entry name" value="RWD"/>
    <property type="match status" value="1"/>
</dbReference>
<dbReference type="InterPro" id="IPR017907">
    <property type="entry name" value="Znf_RING_CS"/>
</dbReference>
<evidence type="ECO:0000256" key="4">
    <source>
        <dbReference type="ARBA" id="ARBA00022737"/>
    </source>
</evidence>
<feature type="compositionally biased region" description="Polar residues" evidence="10">
    <location>
        <begin position="1021"/>
        <end position="1034"/>
    </location>
</feature>
<feature type="region of interest" description="Disordered" evidence="10">
    <location>
        <begin position="1015"/>
        <end position="1089"/>
    </location>
</feature>
<evidence type="ECO:0000256" key="8">
    <source>
        <dbReference type="ARBA" id="ARBA00044508"/>
    </source>
</evidence>
<feature type="compositionally biased region" description="Basic and acidic residues" evidence="10">
    <location>
        <begin position="1037"/>
        <end position="1050"/>
    </location>
</feature>
<proteinExistence type="inferred from homology"/>
<dbReference type="Pfam" id="PF01485">
    <property type="entry name" value="IBR"/>
    <property type="match status" value="1"/>
</dbReference>
<dbReference type="SUPFAM" id="SSF54495">
    <property type="entry name" value="UBC-like"/>
    <property type="match status" value="1"/>
</dbReference>
<keyword evidence="15" id="KW-1185">Reference proteome</keyword>
<dbReference type="FunFam" id="3.30.40.10:FF:000358">
    <property type="entry name" value="RBR-type E3 ubiquitin transferase"/>
    <property type="match status" value="1"/>
</dbReference>
<dbReference type="GO" id="GO:0008270">
    <property type="term" value="F:zinc ion binding"/>
    <property type="evidence" value="ECO:0007669"/>
    <property type="project" value="UniProtKB-KW"/>
</dbReference>
<dbReference type="Gene3D" id="1.20.120.1750">
    <property type="match status" value="2"/>
</dbReference>
<evidence type="ECO:0000256" key="6">
    <source>
        <dbReference type="ARBA" id="ARBA00022786"/>
    </source>
</evidence>
<evidence type="ECO:0000313" key="14">
    <source>
        <dbReference type="EMBL" id="KAH6829926.1"/>
    </source>
</evidence>
<dbReference type="InterPro" id="IPR006575">
    <property type="entry name" value="RWD_dom"/>
</dbReference>
<protein>
    <submittedName>
        <fullName evidence="14">NDR1/HIN1-like 8</fullName>
    </submittedName>
</protein>
<dbReference type="Gene3D" id="1.10.340.70">
    <property type="match status" value="1"/>
</dbReference>
<keyword evidence="6" id="KW-0833">Ubl conjugation pathway</keyword>
<feature type="region of interest" description="Disordered" evidence="10">
    <location>
        <begin position="899"/>
        <end position="956"/>
    </location>
</feature>
<dbReference type="FunFam" id="1.20.120.1750:FF:000029">
    <property type="entry name" value="RBR-type E3 ubiquitin transferase"/>
    <property type="match status" value="1"/>
</dbReference>
<evidence type="ECO:0000259" key="11">
    <source>
        <dbReference type="PROSITE" id="PS50089"/>
    </source>
</evidence>
<dbReference type="Gene3D" id="3.10.110.10">
    <property type="entry name" value="Ubiquitin Conjugating Enzyme"/>
    <property type="match status" value="1"/>
</dbReference>
<dbReference type="EMBL" id="SDAM02000103">
    <property type="protein sequence ID" value="KAH6829926.1"/>
    <property type="molecule type" value="Genomic_DNA"/>
</dbReference>
<dbReference type="InterPro" id="IPR001841">
    <property type="entry name" value="Znf_RING"/>
</dbReference>
<dbReference type="GO" id="GO:0016740">
    <property type="term" value="F:transferase activity"/>
    <property type="evidence" value="ECO:0007669"/>
    <property type="project" value="UniProtKB-KW"/>
</dbReference>
<organism evidence="14 15">
    <name type="scientific">Perilla frutescens var. hirtella</name>
    <name type="common">Perilla citriodora</name>
    <name type="synonym">Perilla setoyensis</name>
    <dbReference type="NCBI Taxonomy" id="608512"/>
    <lineage>
        <taxon>Eukaryota</taxon>
        <taxon>Viridiplantae</taxon>
        <taxon>Streptophyta</taxon>
        <taxon>Embryophyta</taxon>
        <taxon>Tracheophyta</taxon>
        <taxon>Spermatophyta</taxon>
        <taxon>Magnoliopsida</taxon>
        <taxon>eudicotyledons</taxon>
        <taxon>Gunneridae</taxon>
        <taxon>Pentapetalae</taxon>
        <taxon>asterids</taxon>
        <taxon>lamiids</taxon>
        <taxon>Lamiales</taxon>
        <taxon>Lamiaceae</taxon>
        <taxon>Nepetoideae</taxon>
        <taxon>Elsholtzieae</taxon>
        <taxon>Perilla</taxon>
    </lineage>
</organism>
<accession>A0AAD4JAQ9</accession>
<dbReference type="Gene3D" id="3.30.40.10">
    <property type="entry name" value="Zinc/RING finger domain, C3HC4 (zinc finger)"/>
    <property type="match status" value="1"/>
</dbReference>
<dbReference type="InterPro" id="IPR021109">
    <property type="entry name" value="Peptidase_aspartic_dom_sf"/>
</dbReference>
<evidence type="ECO:0000256" key="3">
    <source>
        <dbReference type="ARBA" id="ARBA00022723"/>
    </source>
</evidence>
<feature type="compositionally biased region" description="Low complexity" evidence="10">
    <location>
        <begin position="40"/>
        <end position="49"/>
    </location>
</feature>
<dbReference type="Pfam" id="PF05773">
    <property type="entry name" value="RWD"/>
    <property type="match status" value="1"/>
</dbReference>
<dbReference type="SMART" id="SM00184">
    <property type="entry name" value="RING"/>
    <property type="match status" value="3"/>
</dbReference>
<name>A0AAD4JAQ9_PERFH</name>
<dbReference type="InterPro" id="IPR044066">
    <property type="entry name" value="TRIAD_supradom"/>
</dbReference>
<dbReference type="CDD" id="cd20341">
    <property type="entry name" value="BRcat_RBR_RNF14"/>
    <property type="match status" value="1"/>
</dbReference>
<dbReference type="PANTHER" id="PTHR33067">
    <property type="entry name" value="RNA-DIRECTED DNA POLYMERASE-RELATED"/>
    <property type="match status" value="1"/>
</dbReference>
<keyword evidence="5 9" id="KW-0863">Zinc-finger</keyword>
<comment type="pathway">
    <text evidence="1">Protein modification; protein ubiquitination.</text>
</comment>